<dbReference type="EMBL" id="CAJNON010000041">
    <property type="protein sequence ID" value="CAF0850324.1"/>
    <property type="molecule type" value="Genomic_DNA"/>
</dbReference>
<protein>
    <recommendedName>
        <fullName evidence="12">Thioredoxin domain-containing protein</fullName>
    </recommendedName>
</protein>
<evidence type="ECO:0000313" key="7">
    <source>
        <dbReference type="EMBL" id="CAF3756451.1"/>
    </source>
</evidence>
<evidence type="ECO:0000256" key="1">
    <source>
        <dbReference type="SAM" id="Phobius"/>
    </source>
</evidence>
<dbReference type="EMBL" id="CAJOBB010001196">
    <property type="protein sequence ID" value="CAF3823357.1"/>
    <property type="molecule type" value="Genomic_DNA"/>
</dbReference>
<dbReference type="InterPro" id="IPR036249">
    <property type="entry name" value="Thioredoxin-like_sf"/>
</dbReference>
<accession>A0A814DWQ1</accession>
<dbReference type="Gene3D" id="3.40.30.10">
    <property type="entry name" value="Glutaredoxin"/>
    <property type="match status" value="1"/>
</dbReference>
<evidence type="ECO:0000313" key="6">
    <source>
        <dbReference type="EMBL" id="CAF0998398.1"/>
    </source>
</evidence>
<evidence type="ECO:0000313" key="10">
    <source>
        <dbReference type="Proteomes" id="UP000663832"/>
    </source>
</evidence>
<keyword evidence="1" id="KW-0812">Transmembrane</keyword>
<evidence type="ECO:0000313" key="8">
    <source>
        <dbReference type="EMBL" id="CAF3762966.1"/>
    </source>
</evidence>
<keyword evidence="1" id="KW-1133">Transmembrane helix</keyword>
<evidence type="ECO:0000313" key="2">
    <source>
        <dbReference type="EMBL" id="CAF0779937.1"/>
    </source>
</evidence>
<evidence type="ECO:0000313" key="9">
    <source>
        <dbReference type="EMBL" id="CAF3823357.1"/>
    </source>
</evidence>
<keyword evidence="1" id="KW-0472">Membrane</keyword>
<evidence type="ECO:0000313" key="3">
    <source>
        <dbReference type="EMBL" id="CAF0818293.1"/>
    </source>
</evidence>
<keyword evidence="10" id="KW-1185">Reference proteome</keyword>
<comment type="caution">
    <text evidence="5">The sequence shown here is derived from an EMBL/GenBank/DDBJ whole genome shotgun (WGS) entry which is preliminary data.</text>
</comment>
<dbReference type="Proteomes" id="UP000663860">
    <property type="component" value="Unassembled WGS sequence"/>
</dbReference>
<dbReference type="Proteomes" id="UP000663845">
    <property type="component" value="Unassembled WGS sequence"/>
</dbReference>
<dbReference type="EMBL" id="CAJNOE010000035">
    <property type="protein sequence ID" value="CAF0779937.1"/>
    <property type="molecule type" value="Genomic_DNA"/>
</dbReference>
<dbReference type="EMBL" id="CAJNOM010000079">
    <property type="protein sequence ID" value="CAF0998398.1"/>
    <property type="molecule type" value="Genomic_DNA"/>
</dbReference>
<dbReference type="Proteomes" id="UP000663844">
    <property type="component" value="Unassembled WGS sequence"/>
</dbReference>
<dbReference type="Proteomes" id="UP000663891">
    <property type="component" value="Unassembled WGS sequence"/>
</dbReference>
<evidence type="ECO:0000313" key="5">
    <source>
        <dbReference type="EMBL" id="CAF0958225.1"/>
    </source>
</evidence>
<evidence type="ECO:0008006" key="12">
    <source>
        <dbReference type="Google" id="ProtNLM"/>
    </source>
</evidence>
<dbReference type="GO" id="GO:0005929">
    <property type="term" value="C:cilium"/>
    <property type="evidence" value="ECO:0007669"/>
    <property type="project" value="TreeGrafter"/>
</dbReference>
<evidence type="ECO:0000313" key="4">
    <source>
        <dbReference type="EMBL" id="CAF0850324.1"/>
    </source>
</evidence>
<dbReference type="GO" id="GO:0060271">
    <property type="term" value="P:cilium assembly"/>
    <property type="evidence" value="ECO:0007669"/>
    <property type="project" value="TreeGrafter"/>
</dbReference>
<dbReference type="Proteomes" id="UP000663877">
    <property type="component" value="Unassembled WGS sequence"/>
</dbReference>
<feature type="transmembrane region" description="Helical" evidence="1">
    <location>
        <begin position="188"/>
        <end position="205"/>
    </location>
</feature>
<dbReference type="PANTHER" id="PTHR14684">
    <property type="entry name" value="THIOREDOXIN DOMAIN-CONTAINING PROTEIN 15"/>
    <property type="match status" value="1"/>
</dbReference>
<dbReference type="EMBL" id="CAJNOG010000038">
    <property type="protein sequence ID" value="CAF0818293.1"/>
    <property type="molecule type" value="Genomic_DNA"/>
</dbReference>
<evidence type="ECO:0000313" key="11">
    <source>
        <dbReference type="Proteomes" id="UP000663877"/>
    </source>
</evidence>
<sequence length="222" mass="25884">MSSSIYEIFHYIPPAVNQCLLTPLTNNISNSSSFIIPLQQPFIPCQLHNMTDNYTNHVQLVDSNYLMRAPTHFDCYVLLFFARWCQFSVRFAPYFNAIPRAFPGLDFVAYDVSKSLRYMTYFGTNAVPSVFILRKNKLLARLNSTNDIQIFISLIESTLHLNQTTNITINEEDRLGPVTTIFEPSFDYALLFSWLFVGLFIYYYADKYNLLSNIRQRFSHEN</sequence>
<dbReference type="Proteomes" id="UP000663868">
    <property type="component" value="Unassembled WGS sequence"/>
</dbReference>
<dbReference type="SUPFAM" id="SSF52833">
    <property type="entry name" value="Thioredoxin-like"/>
    <property type="match status" value="1"/>
</dbReference>
<dbReference type="OrthoDB" id="1899781at2759"/>
<reference evidence="5" key="1">
    <citation type="submission" date="2021-02" db="EMBL/GenBank/DDBJ databases">
        <authorList>
            <person name="Nowell W R."/>
        </authorList>
    </citation>
    <scope>NUCLEOTIDE SEQUENCE</scope>
</reference>
<organism evidence="5 11">
    <name type="scientific">Adineta steineri</name>
    <dbReference type="NCBI Taxonomy" id="433720"/>
    <lineage>
        <taxon>Eukaryota</taxon>
        <taxon>Metazoa</taxon>
        <taxon>Spiralia</taxon>
        <taxon>Gnathifera</taxon>
        <taxon>Rotifera</taxon>
        <taxon>Eurotatoria</taxon>
        <taxon>Bdelloidea</taxon>
        <taxon>Adinetida</taxon>
        <taxon>Adinetidae</taxon>
        <taxon>Adineta</taxon>
    </lineage>
</organism>
<dbReference type="EMBL" id="CAJOAY010000935">
    <property type="protein sequence ID" value="CAF3762966.1"/>
    <property type="molecule type" value="Genomic_DNA"/>
</dbReference>
<dbReference type="PANTHER" id="PTHR14684:SF2">
    <property type="entry name" value="THIOREDOXIN DOMAIN-CONTAINING PROTEIN 15"/>
    <property type="match status" value="1"/>
</dbReference>
<dbReference type="InterPro" id="IPR042418">
    <property type="entry name" value="TXNDC15"/>
</dbReference>
<dbReference type="Proteomes" id="UP000663881">
    <property type="component" value="Unassembled WGS sequence"/>
</dbReference>
<dbReference type="AlphaFoldDB" id="A0A814DWQ1"/>
<gene>
    <name evidence="5" type="ORF">BJG266_LOCUS13599</name>
    <name evidence="2" type="ORF">IZO911_LOCUS5777</name>
    <name evidence="3" type="ORF">JYZ213_LOCUS6167</name>
    <name evidence="9" type="ORF">KXQ929_LOCUS18384</name>
    <name evidence="8" type="ORF">OKA104_LOCUS16358</name>
    <name evidence="7" type="ORF">OXD698_LOCUS15760</name>
    <name evidence="6" type="ORF">QVE165_LOCUS14790</name>
    <name evidence="4" type="ORF">VCS650_LOCUS6629</name>
</gene>
<proteinExistence type="predicted"/>
<dbReference type="EMBL" id="CAJOAZ010001052">
    <property type="protein sequence ID" value="CAF3756451.1"/>
    <property type="molecule type" value="Genomic_DNA"/>
</dbReference>
<dbReference type="Proteomes" id="UP000663832">
    <property type="component" value="Unassembled WGS sequence"/>
</dbReference>
<dbReference type="EMBL" id="CAJNOI010000055">
    <property type="protein sequence ID" value="CAF0958225.1"/>
    <property type="molecule type" value="Genomic_DNA"/>
</dbReference>
<name>A0A814DWQ1_9BILA</name>